<dbReference type="InterPro" id="IPR039426">
    <property type="entry name" value="TonB-dep_rcpt-like"/>
</dbReference>
<dbReference type="NCBIfam" id="TIGR04056">
    <property type="entry name" value="OMP_RagA_SusC"/>
    <property type="match status" value="1"/>
</dbReference>
<keyword evidence="3 7" id="KW-1134">Transmembrane beta strand</keyword>
<dbReference type="InterPro" id="IPR012910">
    <property type="entry name" value="Plug_dom"/>
</dbReference>
<dbReference type="Gene3D" id="2.40.170.20">
    <property type="entry name" value="TonB-dependent receptor, beta-barrel domain"/>
    <property type="match status" value="1"/>
</dbReference>
<dbReference type="SUPFAM" id="SSF49464">
    <property type="entry name" value="Carboxypeptidase regulatory domain-like"/>
    <property type="match status" value="1"/>
</dbReference>
<dbReference type="SMART" id="SM00965">
    <property type="entry name" value="STN"/>
    <property type="match status" value="1"/>
</dbReference>
<dbReference type="InterPro" id="IPR023997">
    <property type="entry name" value="TonB-dep_OMP_SusC/RagA_CS"/>
</dbReference>
<keyword evidence="10" id="KW-1185">Reference proteome</keyword>
<accession>A0A1W1ZGP9</accession>
<dbReference type="Gene3D" id="2.170.130.10">
    <property type="entry name" value="TonB-dependent receptor, plug domain"/>
    <property type="match status" value="1"/>
</dbReference>
<organism evidence="9 10">
    <name type="scientific">Pedobacter africanus</name>
    <dbReference type="NCBI Taxonomy" id="151894"/>
    <lineage>
        <taxon>Bacteria</taxon>
        <taxon>Pseudomonadati</taxon>
        <taxon>Bacteroidota</taxon>
        <taxon>Sphingobacteriia</taxon>
        <taxon>Sphingobacteriales</taxon>
        <taxon>Sphingobacteriaceae</taxon>
        <taxon>Pedobacter</taxon>
    </lineage>
</organism>
<dbReference type="Pfam" id="PF07660">
    <property type="entry name" value="STN"/>
    <property type="match status" value="1"/>
</dbReference>
<evidence type="ECO:0000256" key="5">
    <source>
        <dbReference type="ARBA" id="ARBA00023136"/>
    </source>
</evidence>
<comment type="similarity">
    <text evidence="7">Belongs to the TonB-dependent receptor family.</text>
</comment>
<dbReference type="RefSeq" id="WP_200815600.1">
    <property type="nucleotide sequence ID" value="NZ_FWXT01000001.1"/>
</dbReference>
<keyword evidence="5 7" id="KW-0472">Membrane</keyword>
<evidence type="ECO:0000256" key="7">
    <source>
        <dbReference type="PROSITE-ProRule" id="PRU01360"/>
    </source>
</evidence>
<dbReference type="NCBIfam" id="TIGR04057">
    <property type="entry name" value="SusC_RagA_signa"/>
    <property type="match status" value="1"/>
</dbReference>
<dbReference type="AlphaFoldDB" id="A0A1W1ZGP9"/>
<evidence type="ECO:0000313" key="9">
    <source>
        <dbReference type="EMBL" id="SMC47208.1"/>
    </source>
</evidence>
<dbReference type="EMBL" id="FWXT01000001">
    <property type="protein sequence ID" value="SMC47208.1"/>
    <property type="molecule type" value="Genomic_DNA"/>
</dbReference>
<dbReference type="Proteomes" id="UP000192756">
    <property type="component" value="Unassembled WGS sequence"/>
</dbReference>
<reference evidence="10" key="1">
    <citation type="submission" date="2017-04" db="EMBL/GenBank/DDBJ databases">
        <authorList>
            <person name="Varghese N."/>
            <person name="Submissions S."/>
        </authorList>
    </citation>
    <scope>NUCLEOTIDE SEQUENCE [LARGE SCALE GENOMIC DNA]</scope>
    <source>
        <strain evidence="10">DSM 12126</strain>
    </source>
</reference>
<evidence type="ECO:0000256" key="3">
    <source>
        <dbReference type="ARBA" id="ARBA00022452"/>
    </source>
</evidence>
<evidence type="ECO:0000256" key="6">
    <source>
        <dbReference type="ARBA" id="ARBA00023237"/>
    </source>
</evidence>
<dbReference type="InterPro" id="IPR011662">
    <property type="entry name" value="Secretin/TonB_short_N"/>
</dbReference>
<evidence type="ECO:0000256" key="4">
    <source>
        <dbReference type="ARBA" id="ARBA00022692"/>
    </source>
</evidence>
<keyword evidence="6 7" id="KW-0998">Cell outer membrane</keyword>
<dbReference type="InterPro" id="IPR036942">
    <property type="entry name" value="Beta-barrel_TonB_sf"/>
</dbReference>
<dbReference type="Pfam" id="PF07715">
    <property type="entry name" value="Plug"/>
    <property type="match status" value="1"/>
</dbReference>
<gene>
    <name evidence="9" type="ORF">SAMN04488524_0685</name>
</gene>
<dbReference type="GO" id="GO:0009279">
    <property type="term" value="C:cell outer membrane"/>
    <property type="evidence" value="ECO:0007669"/>
    <property type="project" value="UniProtKB-SubCell"/>
</dbReference>
<evidence type="ECO:0000256" key="1">
    <source>
        <dbReference type="ARBA" id="ARBA00004571"/>
    </source>
</evidence>
<feature type="domain" description="Secretin/TonB short N-terminal" evidence="8">
    <location>
        <begin position="68"/>
        <end position="119"/>
    </location>
</feature>
<dbReference type="PROSITE" id="PS52016">
    <property type="entry name" value="TONB_DEPENDENT_REC_3"/>
    <property type="match status" value="1"/>
</dbReference>
<evidence type="ECO:0000313" key="10">
    <source>
        <dbReference type="Proteomes" id="UP000192756"/>
    </source>
</evidence>
<proteinExistence type="inferred from homology"/>
<sequence length="1165" mass="128269">MYNFYSKKMVQPPDCIARILLIMRFTLLILFTAILQVSASSYAQKITLSEKNAPLRKVFDQIRAQSGYDFLFTSAILKDAKSVSIHVKDAEIDVVLRKIFEGQPLKYTIDEKTVLIRAKEKNFLDNLIAGLQAIDVRGKVLTETGNDLAGASITVKGTNRVARTNEKGEFFIPGVDENAILVVTYMGYETREVKAEKTISLVLKVDMTALSEVVVVGYGTQKKSSLSGAVSSIKGEELLKGPSTNLSSLLGGRLPGISSVQESGEPGVDQASLRIRGSNYAVTYIVDGMPRSINDLDPNDVESISVLKDGAAASVYGLKAAGGVVIITTKKGLSGKPTLNYSGATGVSLNANFPEFMDGPQFAHYYNMADMMDKLANGTIKNRNEYTPIFLKADVDAMLNGDPNDGWDNVNYIDEVFGTGRTTKHNLSVQGGKDNTNYFVSLGYLGNKGNIKNFEYDRYNLRSNISTRIAQHLNMEFGVAGNTGYRQTPGFLSGGTDSSPSLGEQGWFSIAKQTIGMHPYLPVKYNGLYTGITPRNNSGAPNSPLAAINESGYKKTSAVDLQTNISLEYKTPWLKGLSFKATGAYDYSTSHNKNLDTYYSVNAVRLTDATSKLGFNKMLDPRGRSFNFLGEGQSQNRQLVGQGSVGYKNTFARHNFDVLALVEIRDNKSNSLSAYAKDVAFPELPELGLNTPADSPIGGSSAGSRSLGYVFRLKYDYNEKYLAEFTGRYDGSYKFAGNVEGKRWGFFPSASLAWRVSKEDFMRNQTSIDDLKIRASAGLLGNDGVPDFAFLSTYSFGSKLPVNGALQNSLYTSVIANPNLSWEKTLSYNVGVDMTMWKGLLGLEFDAFYTYTYDILTGMSAGYPPSMGGYYFSYENFSATDARGFELLLKHSKSFNLGGKAFNYRISPNVTFARNRWIKYPDSENAPEIQKITGKRTGIVSGWIADGLFRSEEEIDNSAWYGSRPNMGDVKYRDLNGDGKIDYQDRGLIGRPNRPELTYGLNLAAEWNGFDFNAQLTGGMFFDVSLTGTYYNYYDDNTIWTQTFKEGANSPLFLVENAYSIDNPNGTFPRMTLSSTTHGGDNGLASTFWFRDGKYIRLKSAQIGYSIPKKMMDKMGLGTLRFFVEGSNIFTLSGLPKGVDPESPGVNNGYYPQQRIFMAGATLSF</sequence>
<dbReference type="Pfam" id="PF13715">
    <property type="entry name" value="CarbopepD_reg_2"/>
    <property type="match status" value="1"/>
</dbReference>
<keyword evidence="4 7" id="KW-0812">Transmembrane</keyword>
<protein>
    <submittedName>
        <fullName evidence="9">TonB-linked outer membrane protein, SusC/RagA family</fullName>
    </submittedName>
</protein>
<evidence type="ECO:0000256" key="2">
    <source>
        <dbReference type="ARBA" id="ARBA00022448"/>
    </source>
</evidence>
<dbReference type="InterPro" id="IPR008969">
    <property type="entry name" value="CarboxyPept-like_regulatory"/>
</dbReference>
<dbReference type="InterPro" id="IPR023996">
    <property type="entry name" value="TonB-dep_OMP_SusC/RagA"/>
</dbReference>
<name>A0A1W1ZGP9_9SPHI</name>
<keyword evidence="2 7" id="KW-0813">Transport</keyword>
<dbReference type="SUPFAM" id="SSF56935">
    <property type="entry name" value="Porins"/>
    <property type="match status" value="1"/>
</dbReference>
<evidence type="ECO:0000259" key="8">
    <source>
        <dbReference type="SMART" id="SM00965"/>
    </source>
</evidence>
<dbReference type="STRING" id="151894.SAMN04488524_0685"/>
<dbReference type="InterPro" id="IPR037066">
    <property type="entry name" value="Plug_dom_sf"/>
</dbReference>
<comment type="subcellular location">
    <subcellularLocation>
        <location evidence="1 7">Cell outer membrane</location>
        <topology evidence="1 7">Multi-pass membrane protein</topology>
    </subcellularLocation>
</comment>
<dbReference type="Gene3D" id="2.60.40.1120">
    <property type="entry name" value="Carboxypeptidase-like, regulatory domain"/>
    <property type="match status" value="1"/>
</dbReference>